<dbReference type="InterPro" id="IPR004013">
    <property type="entry name" value="PHP_dom"/>
</dbReference>
<keyword evidence="3 9" id="KW-0548">Nucleotidyltransferase</keyword>
<dbReference type="InterPro" id="IPR040982">
    <property type="entry name" value="DNA_pol3_finger"/>
</dbReference>
<dbReference type="Gene3D" id="3.20.20.140">
    <property type="entry name" value="Metal-dependent hydrolases"/>
    <property type="match status" value="1"/>
</dbReference>
<feature type="domain" description="Polymerase/histidinol phosphatase N-terminal" evidence="8">
    <location>
        <begin position="7"/>
        <end position="79"/>
    </location>
</feature>
<dbReference type="InterPro" id="IPR004805">
    <property type="entry name" value="DnaE2/DnaE/PolC"/>
</dbReference>
<dbReference type="SUPFAM" id="SSF89550">
    <property type="entry name" value="PHP domain-like"/>
    <property type="match status" value="1"/>
</dbReference>
<dbReference type="InterPro" id="IPR029460">
    <property type="entry name" value="DNAPol_HHH"/>
</dbReference>
<dbReference type="InterPro" id="IPR016195">
    <property type="entry name" value="Pol/histidinol_Pase-like"/>
</dbReference>
<dbReference type="Pfam" id="PF14579">
    <property type="entry name" value="HHH_6"/>
    <property type="match status" value="1"/>
</dbReference>
<comment type="catalytic activity">
    <reaction evidence="6">
        <text>DNA(n) + a 2'-deoxyribonucleoside 5'-triphosphate = DNA(n+1) + diphosphate</text>
        <dbReference type="Rhea" id="RHEA:22508"/>
        <dbReference type="Rhea" id="RHEA-COMP:17339"/>
        <dbReference type="Rhea" id="RHEA-COMP:17340"/>
        <dbReference type="ChEBI" id="CHEBI:33019"/>
        <dbReference type="ChEBI" id="CHEBI:61560"/>
        <dbReference type="ChEBI" id="CHEBI:173112"/>
        <dbReference type="EC" id="2.7.7.7"/>
    </reaction>
</comment>
<dbReference type="InterPro" id="IPR011708">
    <property type="entry name" value="DNA_pol3_alpha_NTPase_dom"/>
</dbReference>
<dbReference type="Pfam" id="PF07733">
    <property type="entry name" value="DNA_pol3_alpha"/>
    <property type="match status" value="1"/>
</dbReference>
<evidence type="ECO:0000256" key="5">
    <source>
        <dbReference type="ARBA" id="ARBA00022932"/>
    </source>
</evidence>
<dbReference type="Gene3D" id="1.10.150.870">
    <property type="match status" value="1"/>
</dbReference>
<evidence type="ECO:0000256" key="1">
    <source>
        <dbReference type="ARBA" id="ARBA00012417"/>
    </source>
</evidence>
<dbReference type="SMART" id="SM00481">
    <property type="entry name" value="POLIIIAc"/>
    <property type="match status" value="1"/>
</dbReference>
<keyword evidence="2 9" id="KW-0808">Transferase</keyword>
<accession>A0A930UDL3</accession>
<keyword evidence="5" id="KW-0239">DNA-directed DNA polymerase</keyword>
<dbReference type="NCBIfam" id="NF004226">
    <property type="entry name" value="PRK05673.1"/>
    <property type="match status" value="1"/>
</dbReference>
<evidence type="ECO:0000256" key="7">
    <source>
        <dbReference type="SAM" id="MobiDB-lite"/>
    </source>
</evidence>
<comment type="caution">
    <text evidence="9">The sequence shown here is derived from an EMBL/GenBank/DDBJ whole genome shotgun (WGS) entry which is preliminary data.</text>
</comment>
<dbReference type="Pfam" id="PF17657">
    <property type="entry name" value="DNA_pol3_finger"/>
    <property type="match status" value="1"/>
</dbReference>
<evidence type="ECO:0000256" key="4">
    <source>
        <dbReference type="ARBA" id="ARBA00022705"/>
    </source>
</evidence>
<dbReference type="InterPro" id="IPR036700">
    <property type="entry name" value="BOBF_sf"/>
</dbReference>
<evidence type="ECO:0000256" key="3">
    <source>
        <dbReference type="ARBA" id="ARBA00022695"/>
    </source>
</evidence>
<dbReference type="Pfam" id="PF02811">
    <property type="entry name" value="PHP"/>
    <property type="match status" value="1"/>
</dbReference>
<dbReference type="GO" id="GO:0008408">
    <property type="term" value="F:3'-5' exonuclease activity"/>
    <property type="evidence" value="ECO:0007669"/>
    <property type="project" value="InterPro"/>
</dbReference>
<evidence type="ECO:0000256" key="6">
    <source>
        <dbReference type="ARBA" id="ARBA00049244"/>
    </source>
</evidence>
<dbReference type="InterPro" id="IPR003141">
    <property type="entry name" value="Pol/His_phosphatase_N"/>
</dbReference>
<dbReference type="EC" id="2.7.7.7" evidence="1"/>
<protein>
    <recommendedName>
        <fullName evidence="1">DNA-directed DNA polymerase</fullName>
        <ecNumber evidence="1">2.7.7.7</ecNumber>
    </recommendedName>
</protein>
<evidence type="ECO:0000313" key="9">
    <source>
        <dbReference type="EMBL" id="MBF2735950.1"/>
    </source>
</evidence>
<keyword evidence="10" id="KW-1185">Reference proteome</keyword>
<keyword evidence="4" id="KW-0235">DNA replication</keyword>
<evidence type="ECO:0000313" key="10">
    <source>
        <dbReference type="Proteomes" id="UP000604381"/>
    </source>
</evidence>
<dbReference type="SUPFAM" id="SSF160975">
    <property type="entry name" value="AF1531-like"/>
    <property type="match status" value="1"/>
</dbReference>
<dbReference type="SUPFAM" id="SSF101756">
    <property type="entry name" value="Hypothetical protein YgiW"/>
    <property type="match status" value="1"/>
</dbReference>
<gene>
    <name evidence="9" type="primary">dnaE</name>
    <name evidence="9" type="ORF">ISN26_07810</name>
</gene>
<dbReference type="EMBL" id="JADHEI010000058">
    <property type="protein sequence ID" value="MBF2735950.1"/>
    <property type="molecule type" value="Genomic_DNA"/>
</dbReference>
<dbReference type="Proteomes" id="UP000604381">
    <property type="component" value="Unassembled WGS sequence"/>
</dbReference>
<dbReference type="InterPro" id="IPR041931">
    <property type="entry name" value="DNA_pol3_alpha_thumb_dom"/>
</dbReference>
<evidence type="ECO:0000259" key="8">
    <source>
        <dbReference type="SMART" id="SM00481"/>
    </source>
</evidence>
<dbReference type="GO" id="GO:0003887">
    <property type="term" value="F:DNA-directed DNA polymerase activity"/>
    <property type="evidence" value="ECO:0007669"/>
    <property type="project" value="UniProtKB-KW"/>
</dbReference>
<organism evidence="9 10">
    <name type="scientific">Candidatus Amphirhobacter heronislandensis</name>
    <dbReference type="NCBI Taxonomy" id="1732024"/>
    <lineage>
        <taxon>Bacteria</taxon>
        <taxon>Pseudomonadati</taxon>
        <taxon>Pseudomonadota</taxon>
        <taxon>Gammaproteobacteria</taxon>
        <taxon>Candidatus Tethybacterales</taxon>
        <taxon>Candidatus Tethybacteraceae</taxon>
        <taxon>Candidatus Amphirhobacter</taxon>
    </lineage>
</organism>
<dbReference type="NCBIfam" id="TIGR00594">
    <property type="entry name" value="polc"/>
    <property type="match status" value="1"/>
</dbReference>
<proteinExistence type="predicted"/>
<reference evidence="9" key="1">
    <citation type="submission" date="2020-10" db="EMBL/GenBank/DDBJ databases">
        <title>An improved Amphimedon queenslandica hologenome assembly reveals how three proteobacterial symbionts can extend the metabolic phenotypic of their marine sponge host.</title>
        <authorList>
            <person name="Degnan B."/>
            <person name="Degnan S."/>
            <person name="Xiang X."/>
        </authorList>
    </citation>
    <scope>NUCLEOTIDE SEQUENCE</scope>
    <source>
        <strain evidence="9">AqS2</strain>
    </source>
</reference>
<evidence type="ECO:0000256" key="2">
    <source>
        <dbReference type="ARBA" id="ARBA00022679"/>
    </source>
</evidence>
<dbReference type="PANTHER" id="PTHR32294">
    <property type="entry name" value="DNA POLYMERASE III SUBUNIT ALPHA"/>
    <property type="match status" value="1"/>
</dbReference>
<dbReference type="AlphaFoldDB" id="A0A930UDL3"/>
<name>A0A930UDL3_9GAMM</name>
<dbReference type="Gene3D" id="1.10.10.1600">
    <property type="entry name" value="Bacterial DNA polymerase III alpha subunit, thumb domain"/>
    <property type="match status" value="1"/>
</dbReference>
<feature type="region of interest" description="Disordered" evidence="7">
    <location>
        <begin position="915"/>
        <end position="938"/>
    </location>
</feature>
<sequence>MEKDFIPHLQCHSEFSLTHGIIRLNKKHERSLGALAAARNIPAVALTDTNNVYGAIQHYESCVDNGVKPILGCQAAFGAAGAEFHATLLCEDKDGFVSLSKLLTAAQKDGGGRIDPAALRPEDCRGLIMLSGYGGDAALALRQRRAAEAQRLIERWLALFGREHLALQLSFGGRKAEDATSLRLAELAAANELPIVAAHPILYPDPEDFEAHDVRACIANTWAVDDESRPRPHSKRQHMPDAAEMRQLFKDFPEALANAREIALRCNYDFGVNAAPLFPKIPGTAAGEAAAALRDAAAKGLDALPALAAKKERYAERLERELGVIIAKGFADYFLIVADLARFAKAEGIPIGPGRGSGAGSLVAYALGITATDPIRYGLLFERFLNPERTSLPDFDIDFCKDRRDEVIEHARATYGEDCVAQVITFGSLKARAVVRDVARVLGLGYGQGDALARLIPEAIGITLEQARADSKDLDRLLAGGGHEQLWRYCLALEGLPRQASTHAAAILIAPRPLVEFCPVTAVGDSKKVRLVSQYDKDCAEKIGLIKFDILGLKNLTMIDGAVRLIRERTDPDFAIEKIDLEDPKAYEVYRRGDKVGIFQCESRGMVELIRRIVPRTVEDIAIAISLYRPGALNNDMDEKFLANRGSAEEIVYEHPKMEAILAETSGAMVYQEQVMLLTRALAGFSLAEADTLRAAMGKKDAAVMATLRKKFIAGGAKQLGEDRAIKMFEEIKEFAGYGFNKSHAIAYALLSVQTAFLKANHPVEFFTAALSAFDGDVRGQEALLRDIKSKEHPEVGILPPCVNESAAAFSIAKSPKRGPGLIRYGLASIRAVGSAAAAAIVEARAAGPYRDLDDLCQRVPAALLNRRALESLVDAGACDALLPQVEDIGKRRAALAASVAAAVEEAEHRLRNANQDSLFGGGDAAAAPPRRPPDVKAWSPQKLLAGEHQALGTTLSGEFSDVLQRLRAAGGGRNWRAVKTVADMPNGAAGTWIGHVARRVTSARLRSQGKEVFILDDGDATAEVRVARELVRSIKLEAPGNIVVVRGEVDSDERRIYQPGIQASGVQLLDDWLRSVRRVTVDCAKEEDLDWCLENLQANSGKGCALRFVLHRDGAAVAVDTGAAVPIDVELFERAYSKLGAAALRLG</sequence>
<dbReference type="GO" id="GO:0006260">
    <property type="term" value="P:DNA replication"/>
    <property type="evidence" value="ECO:0007669"/>
    <property type="project" value="UniProtKB-KW"/>
</dbReference>